<dbReference type="STRING" id="84035.SAMN05660742_10440"/>
<organism evidence="1 2">
    <name type="scientific">Propionispira arboris</name>
    <dbReference type="NCBI Taxonomy" id="84035"/>
    <lineage>
        <taxon>Bacteria</taxon>
        <taxon>Bacillati</taxon>
        <taxon>Bacillota</taxon>
        <taxon>Negativicutes</taxon>
        <taxon>Selenomonadales</taxon>
        <taxon>Selenomonadaceae</taxon>
        <taxon>Propionispira</taxon>
    </lineage>
</organism>
<dbReference type="EMBL" id="FNZK01000004">
    <property type="protein sequence ID" value="SEJ17223.1"/>
    <property type="molecule type" value="Genomic_DNA"/>
</dbReference>
<accession>A0A1H6WK16</accession>
<sequence>MIRLIRALSSLHGEQYTEPYIAKAKFERYGNLVGKGTHTNMMVEKEKAKFVLIIIDLYDNEIVLARLRITLFLHATENLVLPGHHSMPKDVQVWRSFTKEAIYDFSKEADDTNPIHLTDQPIVQGLFLLRTLADYFGDINSLEMKFIKPLYANQIVYLQKHSGEFIGYNGHEMIFKGKVDINK</sequence>
<proteinExistence type="predicted"/>
<dbReference type="AlphaFoldDB" id="A0A1H6WK16"/>
<dbReference type="InterPro" id="IPR029069">
    <property type="entry name" value="HotDog_dom_sf"/>
</dbReference>
<gene>
    <name evidence="1" type="ORF">SAMN05660742_10440</name>
</gene>
<evidence type="ECO:0008006" key="3">
    <source>
        <dbReference type="Google" id="ProtNLM"/>
    </source>
</evidence>
<evidence type="ECO:0000313" key="2">
    <source>
        <dbReference type="Proteomes" id="UP000199662"/>
    </source>
</evidence>
<dbReference type="SUPFAM" id="SSF54637">
    <property type="entry name" value="Thioesterase/thiol ester dehydrase-isomerase"/>
    <property type="match status" value="1"/>
</dbReference>
<protein>
    <recommendedName>
        <fullName evidence="3">MaoC like domain-containing protein</fullName>
    </recommendedName>
</protein>
<dbReference type="Gene3D" id="3.10.129.10">
    <property type="entry name" value="Hotdog Thioesterase"/>
    <property type="match status" value="1"/>
</dbReference>
<dbReference type="RefSeq" id="WP_091829786.1">
    <property type="nucleotide sequence ID" value="NZ_FNZK01000004.1"/>
</dbReference>
<dbReference type="Proteomes" id="UP000199662">
    <property type="component" value="Unassembled WGS sequence"/>
</dbReference>
<keyword evidence="2" id="KW-1185">Reference proteome</keyword>
<evidence type="ECO:0000313" key="1">
    <source>
        <dbReference type="EMBL" id="SEJ17223.1"/>
    </source>
</evidence>
<reference evidence="1 2" key="1">
    <citation type="submission" date="2016-10" db="EMBL/GenBank/DDBJ databases">
        <authorList>
            <person name="de Groot N.N."/>
        </authorList>
    </citation>
    <scope>NUCLEOTIDE SEQUENCE [LARGE SCALE GENOMIC DNA]</scope>
    <source>
        <strain evidence="1 2">DSM 2179</strain>
    </source>
</reference>
<name>A0A1H6WK16_9FIRM</name>